<evidence type="ECO:0000313" key="2">
    <source>
        <dbReference type="EMBL" id="KAJ3834461.1"/>
    </source>
</evidence>
<accession>A0AA38P1F3</accession>
<dbReference type="AlphaFoldDB" id="A0AA38P1F3"/>
<organism evidence="2 3">
    <name type="scientific">Lentinula raphanica</name>
    <dbReference type="NCBI Taxonomy" id="153919"/>
    <lineage>
        <taxon>Eukaryota</taxon>
        <taxon>Fungi</taxon>
        <taxon>Dikarya</taxon>
        <taxon>Basidiomycota</taxon>
        <taxon>Agaricomycotina</taxon>
        <taxon>Agaricomycetes</taxon>
        <taxon>Agaricomycetidae</taxon>
        <taxon>Agaricales</taxon>
        <taxon>Marasmiineae</taxon>
        <taxon>Omphalotaceae</taxon>
        <taxon>Lentinula</taxon>
    </lineage>
</organism>
<comment type="caution">
    <text evidence="2">The sequence shown here is derived from an EMBL/GenBank/DDBJ whole genome shotgun (WGS) entry which is preliminary data.</text>
</comment>
<reference evidence="2" key="1">
    <citation type="submission" date="2022-08" db="EMBL/GenBank/DDBJ databases">
        <authorList>
            <consortium name="DOE Joint Genome Institute"/>
            <person name="Min B."/>
            <person name="Riley R."/>
            <person name="Sierra-Patev S."/>
            <person name="Naranjo-Ortiz M."/>
            <person name="Looney B."/>
            <person name="Konkel Z."/>
            <person name="Slot J.C."/>
            <person name="Sakamoto Y."/>
            <person name="Steenwyk J.L."/>
            <person name="Rokas A."/>
            <person name="Carro J."/>
            <person name="Camarero S."/>
            <person name="Ferreira P."/>
            <person name="Molpeceres G."/>
            <person name="Ruiz-Duenas F.J."/>
            <person name="Serrano A."/>
            <person name="Henrissat B."/>
            <person name="Drula E."/>
            <person name="Hughes K.W."/>
            <person name="Mata J.L."/>
            <person name="Ishikawa N.K."/>
            <person name="Vargas-Isla R."/>
            <person name="Ushijima S."/>
            <person name="Smith C.A."/>
            <person name="Ahrendt S."/>
            <person name="Andreopoulos W."/>
            <person name="He G."/>
            <person name="Labutti K."/>
            <person name="Lipzen A."/>
            <person name="Ng V."/>
            <person name="Sandor L."/>
            <person name="Barry K."/>
            <person name="Martinez A.T."/>
            <person name="Xiao Y."/>
            <person name="Gibbons J.G."/>
            <person name="Terashima K."/>
            <person name="Hibbett D.S."/>
            <person name="Grigoriev I.V."/>
        </authorList>
    </citation>
    <scope>NUCLEOTIDE SEQUENCE</scope>
    <source>
        <strain evidence="2">TFB9207</strain>
    </source>
</reference>
<gene>
    <name evidence="2" type="ORF">F5878DRAFT_645116</name>
</gene>
<keyword evidence="3" id="KW-1185">Reference proteome</keyword>
<proteinExistence type="predicted"/>
<dbReference type="Proteomes" id="UP001163846">
    <property type="component" value="Unassembled WGS sequence"/>
</dbReference>
<evidence type="ECO:0000313" key="3">
    <source>
        <dbReference type="Proteomes" id="UP001163846"/>
    </source>
</evidence>
<name>A0AA38P1F3_9AGAR</name>
<feature type="region of interest" description="Disordered" evidence="1">
    <location>
        <begin position="1"/>
        <end position="26"/>
    </location>
</feature>
<sequence>MPKRSQQETGSNSKPQKQDKKAKVIEFNEDESGTIKKLDKDELINAMKQVKTAKKTAINRFVKPDVEFNKSNEPEYLVYHCTKCIEKIMQGLKSEDHESTSMSDAEFKNHHLKRQLVRACKEVLGRGCWGENALTAVKENTLDQVRVGQSQRIHFELFMTIVIDGSKKKGGQANKSDGSELLTSVMLNFVKLPYSHSTVNMATAVVKTLNEYNIHKKPQRQRNEESMAEDAELDNVGIDELMAEFWDLEENKERGSNLR</sequence>
<protein>
    <submittedName>
        <fullName evidence="2">Uncharacterized protein</fullName>
    </submittedName>
</protein>
<dbReference type="EMBL" id="MU806530">
    <property type="protein sequence ID" value="KAJ3834461.1"/>
    <property type="molecule type" value="Genomic_DNA"/>
</dbReference>
<evidence type="ECO:0000256" key="1">
    <source>
        <dbReference type="SAM" id="MobiDB-lite"/>
    </source>
</evidence>
<feature type="compositionally biased region" description="Basic and acidic residues" evidence="1">
    <location>
        <begin position="16"/>
        <end position="26"/>
    </location>
</feature>